<reference evidence="4" key="1">
    <citation type="submission" date="2017-02" db="UniProtKB">
        <authorList>
            <consortium name="WormBaseParasite"/>
        </authorList>
    </citation>
    <scope>IDENTIFICATION</scope>
</reference>
<dbReference type="AlphaFoldDB" id="A0A0N4XV30"/>
<evidence type="ECO:0000256" key="1">
    <source>
        <dbReference type="SAM" id="MobiDB-lite"/>
    </source>
</evidence>
<keyword evidence="3" id="KW-1185">Reference proteome</keyword>
<sequence length="103" mass="11653">MLQSVSAHLMDERRQSRNVFDDRQGSRYSRRGTLADALSTSNIAPTNWYGGIGVIDDFQPSFLTPADNPLGWAVFNPIPSRAPSQKRNRCKGMIRAFHLLEKF</sequence>
<evidence type="ECO:0000313" key="2">
    <source>
        <dbReference type="EMBL" id="VDL70205.1"/>
    </source>
</evidence>
<dbReference type="Proteomes" id="UP000271162">
    <property type="component" value="Unassembled WGS sequence"/>
</dbReference>
<gene>
    <name evidence="2" type="ORF">NBR_LOCUS6616</name>
</gene>
<dbReference type="OMA" id="RCKGMIR"/>
<name>A0A0N4XV30_NIPBR</name>
<organism evidence="4">
    <name type="scientific">Nippostrongylus brasiliensis</name>
    <name type="common">Rat hookworm</name>
    <dbReference type="NCBI Taxonomy" id="27835"/>
    <lineage>
        <taxon>Eukaryota</taxon>
        <taxon>Metazoa</taxon>
        <taxon>Ecdysozoa</taxon>
        <taxon>Nematoda</taxon>
        <taxon>Chromadorea</taxon>
        <taxon>Rhabditida</taxon>
        <taxon>Rhabditina</taxon>
        <taxon>Rhabditomorpha</taxon>
        <taxon>Strongyloidea</taxon>
        <taxon>Heligmosomidae</taxon>
        <taxon>Nippostrongylus</taxon>
    </lineage>
</organism>
<dbReference type="EMBL" id="UYSL01019815">
    <property type="protein sequence ID" value="VDL70205.1"/>
    <property type="molecule type" value="Genomic_DNA"/>
</dbReference>
<proteinExistence type="predicted"/>
<feature type="compositionally biased region" description="Basic and acidic residues" evidence="1">
    <location>
        <begin position="9"/>
        <end position="25"/>
    </location>
</feature>
<evidence type="ECO:0000313" key="4">
    <source>
        <dbReference type="WBParaSite" id="NBR_0000661501-mRNA-1"/>
    </source>
</evidence>
<dbReference type="WBParaSite" id="NBR_0000661501-mRNA-1">
    <property type="protein sequence ID" value="NBR_0000661501-mRNA-1"/>
    <property type="gene ID" value="NBR_0000661501"/>
</dbReference>
<evidence type="ECO:0000313" key="3">
    <source>
        <dbReference type="Proteomes" id="UP000271162"/>
    </source>
</evidence>
<protein>
    <submittedName>
        <fullName evidence="2 4">Uncharacterized protein</fullName>
    </submittedName>
</protein>
<reference evidence="2 3" key="2">
    <citation type="submission" date="2018-11" db="EMBL/GenBank/DDBJ databases">
        <authorList>
            <consortium name="Pathogen Informatics"/>
        </authorList>
    </citation>
    <scope>NUCLEOTIDE SEQUENCE [LARGE SCALE GENOMIC DNA]</scope>
</reference>
<feature type="region of interest" description="Disordered" evidence="1">
    <location>
        <begin position="1"/>
        <end position="25"/>
    </location>
</feature>
<accession>A0A0N4XV30</accession>